<gene>
    <name evidence="9" type="ORF">DVR09_16835</name>
</gene>
<dbReference type="Proteomes" id="UP000254508">
    <property type="component" value="Plasmid unnamed"/>
</dbReference>
<accession>A0A345YJL6</accession>
<dbReference type="Gene3D" id="1.20.81.30">
    <property type="entry name" value="Type II secretion system (T2SS), domain F"/>
    <property type="match status" value="2"/>
</dbReference>
<dbReference type="InterPro" id="IPR003004">
    <property type="entry name" value="GspF/PilC"/>
</dbReference>
<feature type="domain" description="Type II secretion system protein GspF" evidence="8">
    <location>
        <begin position="264"/>
        <end position="371"/>
    </location>
</feature>
<comment type="similarity">
    <text evidence="2">Belongs to the GSP F family.</text>
</comment>
<feature type="transmembrane region" description="Helical" evidence="7">
    <location>
        <begin position="163"/>
        <end position="185"/>
    </location>
</feature>
<dbReference type="RefSeq" id="WP_115418431.1">
    <property type="nucleotide sequence ID" value="NZ_CP031358.1"/>
</dbReference>
<evidence type="ECO:0000256" key="7">
    <source>
        <dbReference type="SAM" id="Phobius"/>
    </source>
</evidence>
<evidence type="ECO:0000256" key="1">
    <source>
        <dbReference type="ARBA" id="ARBA00004651"/>
    </source>
</evidence>
<feature type="transmembrane region" description="Helical" evidence="7">
    <location>
        <begin position="357"/>
        <end position="379"/>
    </location>
</feature>
<dbReference type="Pfam" id="PF00482">
    <property type="entry name" value="T2SSF"/>
    <property type="match status" value="2"/>
</dbReference>
<dbReference type="InterPro" id="IPR018076">
    <property type="entry name" value="T2SS_GspF_dom"/>
</dbReference>
<sequence>MPEYSVPIRKSGQVITSVVVAETVNDARLAAQRMGTVLGMPKLVKGRRTGGMTSAERYVFLHQLATMLIAKVQLSRALQILRESHGGRIARAAAGLEAGVASGRSIADLMYEDKRNFPGAVGLLVKAGSSGTGGTAEALKKAAEFERQILGAATKGAKGLYSAGFWVVVATISIFACPLWLTPYLQESQLFQLTDQPIQWEWLDMLSYGLGAITLIMMLVGMFLFFLVGVGQRLFPQASDAIVMRLPFMKDIVFTRDNFVSLYRFSLMVKAGVSLEEAISTTYNDTRKGALKDDLGRALHNVKVGEPWAKGFRTVHPTDKAALSMATDKEALGGILEQVADQNRAIYIRRLEIVQPVMAMIGGISMVLVYAITGLYSIVPFSELFGKLMGDASGF</sequence>
<dbReference type="GO" id="GO:0005886">
    <property type="term" value="C:plasma membrane"/>
    <property type="evidence" value="ECO:0007669"/>
    <property type="project" value="UniProtKB-SubCell"/>
</dbReference>
<feature type="transmembrane region" description="Helical" evidence="7">
    <location>
        <begin position="205"/>
        <end position="228"/>
    </location>
</feature>
<keyword evidence="3" id="KW-1003">Cell membrane</keyword>
<keyword evidence="5 7" id="KW-1133">Transmembrane helix</keyword>
<evidence type="ECO:0000256" key="3">
    <source>
        <dbReference type="ARBA" id="ARBA00022475"/>
    </source>
</evidence>
<keyword evidence="4 7" id="KW-0812">Transmembrane</keyword>
<evidence type="ECO:0000256" key="4">
    <source>
        <dbReference type="ARBA" id="ARBA00022692"/>
    </source>
</evidence>
<keyword evidence="6 7" id="KW-0472">Membrane</keyword>
<dbReference type="EMBL" id="CP031358">
    <property type="protein sequence ID" value="AXK44118.1"/>
    <property type="molecule type" value="Genomic_DNA"/>
</dbReference>
<keyword evidence="10" id="KW-1185">Reference proteome</keyword>
<dbReference type="InterPro" id="IPR042094">
    <property type="entry name" value="T2SS_GspF_sf"/>
</dbReference>
<comment type="subcellular location">
    <subcellularLocation>
        <location evidence="1">Cell membrane</location>
        <topology evidence="1">Multi-pass membrane protein</topology>
    </subcellularLocation>
</comment>
<evidence type="ECO:0000313" key="9">
    <source>
        <dbReference type="EMBL" id="AXK44118.1"/>
    </source>
</evidence>
<dbReference type="PANTHER" id="PTHR30012:SF0">
    <property type="entry name" value="TYPE II SECRETION SYSTEM PROTEIN F-RELATED"/>
    <property type="match status" value="1"/>
</dbReference>
<dbReference type="PANTHER" id="PTHR30012">
    <property type="entry name" value="GENERAL SECRETION PATHWAY PROTEIN"/>
    <property type="match status" value="1"/>
</dbReference>
<geneLocation type="plasmid" evidence="9 10">
    <name>unnamed</name>
</geneLocation>
<dbReference type="KEGG" id="err:DVR09_16835"/>
<evidence type="ECO:0000256" key="6">
    <source>
        <dbReference type="ARBA" id="ARBA00023136"/>
    </source>
</evidence>
<keyword evidence="9" id="KW-0614">Plasmid</keyword>
<reference evidence="9 10" key="1">
    <citation type="submission" date="2018-07" db="EMBL/GenBank/DDBJ databases">
        <title>Genome sequence of Erythrobacter strain YH-07, an antagonistic bacterium isolated from Yellow Sea.</title>
        <authorList>
            <person name="Tang T."/>
            <person name="Liu Q."/>
            <person name="Sun X."/>
        </authorList>
    </citation>
    <scope>NUCLEOTIDE SEQUENCE [LARGE SCALE GENOMIC DNA]</scope>
    <source>
        <strain evidence="9 10">YH-07</strain>
        <plasmid evidence="9 10">unnamed</plasmid>
    </source>
</reference>
<protein>
    <recommendedName>
        <fullName evidence="8">Type II secretion system protein GspF domain-containing protein</fullName>
    </recommendedName>
</protein>
<evidence type="ECO:0000256" key="5">
    <source>
        <dbReference type="ARBA" id="ARBA00022989"/>
    </source>
</evidence>
<organism evidence="9 10">
    <name type="scientific">Erythrobacter aureus</name>
    <dbReference type="NCBI Taxonomy" id="2182384"/>
    <lineage>
        <taxon>Bacteria</taxon>
        <taxon>Pseudomonadati</taxon>
        <taxon>Pseudomonadota</taxon>
        <taxon>Alphaproteobacteria</taxon>
        <taxon>Sphingomonadales</taxon>
        <taxon>Erythrobacteraceae</taxon>
        <taxon>Erythrobacter/Porphyrobacter group</taxon>
        <taxon>Erythrobacter</taxon>
    </lineage>
</organism>
<evidence type="ECO:0000313" key="10">
    <source>
        <dbReference type="Proteomes" id="UP000254508"/>
    </source>
</evidence>
<evidence type="ECO:0000259" key="8">
    <source>
        <dbReference type="Pfam" id="PF00482"/>
    </source>
</evidence>
<feature type="domain" description="Type II secretion system protein GspF" evidence="8">
    <location>
        <begin position="60"/>
        <end position="176"/>
    </location>
</feature>
<dbReference type="OrthoDB" id="7300372at2"/>
<proteinExistence type="inferred from homology"/>
<evidence type="ECO:0000256" key="2">
    <source>
        <dbReference type="ARBA" id="ARBA00005745"/>
    </source>
</evidence>
<name>A0A345YJL6_9SPHN</name>
<dbReference type="AlphaFoldDB" id="A0A345YJL6"/>